<dbReference type="SUPFAM" id="SSF51735">
    <property type="entry name" value="NAD(P)-binding Rossmann-fold domains"/>
    <property type="match status" value="1"/>
</dbReference>
<organism evidence="3 4">
    <name type="scientific">Cellulomonas biazotea</name>
    <dbReference type="NCBI Taxonomy" id="1709"/>
    <lineage>
        <taxon>Bacteria</taxon>
        <taxon>Bacillati</taxon>
        <taxon>Actinomycetota</taxon>
        <taxon>Actinomycetes</taxon>
        <taxon>Micrococcales</taxon>
        <taxon>Cellulomonadaceae</taxon>
        <taxon>Cellulomonas</taxon>
    </lineage>
</organism>
<dbReference type="InterPro" id="IPR020904">
    <property type="entry name" value="Sc_DH/Rdtase_CS"/>
</dbReference>
<evidence type="ECO:0000313" key="4">
    <source>
        <dbReference type="Proteomes" id="UP000289954"/>
    </source>
</evidence>
<dbReference type="PANTHER" id="PTHR43157">
    <property type="entry name" value="PHOSPHATIDYLINOSITOL-GLYCAN BIOSYNTHESIS CLASS F PROTEIN-RELATED"/>
    <property type="match status" value="1"/>
</dbReference>
<evidence type="ECO:0000256" key="2">
    <source>
        <dbReference type="ARBA" id="ARBA00023002"/>
    </source>
</evidence>
<dbReference type="EMBL" id="BIMR01000429">
    <property type="protein sequence ID" value="GCE78457.1"/>
    <property type="molecule type" value="Genomic_DNA"/>
</dbReference>
<dbReference type="OrthoDB" id="4577644at2"/>
<gene>
    <name evidence="3" type="ORF">CBZ_35130</name>
</gene>
<proteinExistence type="inferred from homology"/>
<comment type="caution">
    <text evidence="3">The sequence shown here is derived from an EMBL/GenBank/DDBJ whole genome shotgun (WGS) entry which is preliminary data.</text>
</comment>
<sequence>MRVPDQSGRSVVVTGGNSGIGREAAERLAAAGARVVLTARDEAKGAAAVEEIRSAHPGADVELRLLDLADLASVAAFADGLARDLPHLDALLNNAGVMAPPTRFETVDGFELQMGTNVLGPLALTNRLLPLLLAASAPRVVWTSSGVAHLGRIRFDDLQARRRYRPWAAYAQSKLADLLLGRHLAHVADERGWPLLSVVTHPGFTRTNLQTAGASLGGGTPRRSPFGSRSPIPSMEPAEGALSLLLAATGPDVAQGGYLGPTGTFGIVGPPGPVRLSRRMRDDATAARLWHVAEDLTGTSLPSA</sequence>
<comment type="similarity">
    <text evidence="1">Belongs to the short-chain dehydrogenases/reductases (SDR) family.</text>
</comment>
<dbReference type="InterPro" id="IPR036291">
    <property type="entry name" value="NAD(P)-bd_dom_sf"/>
</dbReference>
<keyword evidence="2" id="KW-0560">Oxidoreductase</keyword>
<accession>A0A402DWG2</accession>
<dbReference type="InterPro" id="IPR002347">
    <property type="entry name" value="SDR_fam"/>
</dbReference>
<name>A0A402DWG2_9CELL</name>
<dbReference type="PRINTS" id="PR00081">
    <property type="entry name" value="GDHRDH"/>
</dbReference>
<dbReference type="NCBIfam" id="NF004513">
    <property type="entry name" value="PRK05854.1"/>
    <property type="match status" value="1"/>
</dbReference>
<keyword evidence="4" id="KW-1185">Reference proteome</keyword>
<reference evidence="3 4" key="1">
    <citation type="submission" date="2019-01" db="EMBL/GenBank/DDBJ databases">
        <title>Draft genome sequence of Cellulomonas takizawaensis strain TKZ-21.</title>
        <authorList>
            <person name="Yamamura H."/>
            <person name="Hayashi T."/>
            <person name="Hamada M."/>
            <person name="Serisawa Y."/>
            <person name="Matsuyama K."/>
            <person name="Nakagawa Y."/>
            <person name="Otoguro M."/>
            <person name="Yanagida F."/>
            <person name="Hayakawa M."/>
        </authorList>
    </citation>
    <scope>NUCLEOTIDE SEQUENCE [LARGE SCALE GENOMIC DNA]</scope>
    <source>
        <strain evidence="3 4">NBRC12680</strain>
    </source>
</reference>
<dbReference type="Gene3D" id="3.40.50.720">
    <property type="entry name" value="NAD(P)-binding Rossmann-like Domain"/>
    <property type="match status" value="1"/>
</dbReference>
<dbReference type="GO" id="GO:0016491">
    <property type="term" value="F:oxidoreductase activity"/>
    <property type="evidence" value="ECO:0007669"/>
    <property type="project" value="UniProtKB-KW"/>
</dbReference>
<evidence type="ECO:0000313" key="3">
    <source>
        <dbReference type="EMBL" id="GCE78457.1"/>
    </source>
</evidence>
<dbReference type="Pfam" id="PF00106">
    <property type="entry name" value="adh_short"/>
    <property type="match status" value="1"/>
</dbReference>
<dbReference type="PROSITE" id="PS00061">
    <property type="entry name" value="ADH_SHORT"/>
    <property type="match status" value="1"/>
</dbReference>
<protein>
    <submittedName>
        <fullName evidence="3">Oxidoreductase</fullName>
    </submittedName>
</protein>
<dbReference type="AlphaFoldDB" id="A0A402DWG2"/>
<dbReference type="NCBIfam" id="NF004846">
    <property type="entry name" value="PRK06197.1"/>
    <property type="match status" value="1"/>
</dbReference>
<evidence type="ECO:0000256" key="1">
    <source>
        <dbReference type="ARBA" id="ARBA00006484"/>
    </source>
</evidence>
<dbReference type="Proteomes" id="UP000289954">
    <property type="component" value="Unassembled WGS sequence"/>
</dbReference>
<dbReference type="PANTHER" id="PTHR43157:SF31">
    <property type="entry name" value="PHOSPHATIDYLINOSITOL-GLYCAN BIOSYNTHESIS CLASS F PROTEIN"/>
    <property type="match status" value="1"/>
</dbReference>